<dbReference type="KEGG" id="orz:FNH13_10440"/>
<reference evidence="1 2" key="1">
    <citation type="submission" date="2019-07" db="EMBL/GenBank/DDBJ databases">
        <title>complete genome sequencing of Ornithinimicrobium sp. H23M54.</title>
        <authorList>
            <person name="Bae J.-W."/>
            <person name="Lee S.-Y."/>
        </authorList>
    </citation>
    <scope>NUCLEOTIDE SEQUENCE [LARGE SCALE GENOMIC DNA]</scope>
    <source>
        <strain evidence="1 2">H23M54</strain>
    </source>
</reference>
<dbReference type="InterPro" id="IPR003718">
    <property type="entry name" value="OsmC/Ohr_fam"/>
</dbReference>
<evidence type="ECO:0000313" key="1">
    <source>
        <dbReference type="EMBL" id="QDO88696.1"/>
    </source>
</evidence>
<dbReference type="InterPro" id="IPR036102">
    <property type="entry name" value="OsmC/Ohrsf"/>
</dbReference>
<gene>
    <name evidence="1" type="ORF">FNH13_10440</name>
</gene>
<dbReference type="Pfam" id="PF02566">
    <property type="entry name" value="OsmC"/>
    <property type="match status" value="1"/>
</dbReference>
<proteinExistence type="predicted"/>
<dbReference type="Gene3D" id="3.30.300.20">
    <property type="match status" value="1"/>
</dbReference>
<sequence>MTAENLRTIELTRTAKGSYEAVNDRGGRLPFGDGSSTDFTPVELLLVAMAGCSAIDVDYLTSRLAEPTGFRVSGAGEKLSDEQGNHMGGITVTFDIQFPEGEDGDRARTRLPDAVARSRDRLCTVSRTVQLSAPVTYVTT</sequence>
<dbReference type="EMBL" id="CP041616">
    <property type="protein sequence ID" value="QDO88696.1"/>
    <property type="molecule type" value="Genomic_DNA"/>
</dbReference>
<name>A0A516GAZ2_9MICO</name>
<keyword evidence="2" id="KW-1185">Reference proteome</keyword>
<dbReference type="Proteomes" id="UP000315395">
    <property type="component" value="Chromosome"/>
</dbReference>
<dbReference type="RefSeq" id="WP_143783373.1">
    <property type="nucleotide sequence ID" value="NZ_CP041616.1"/>
</dbReference>
<organism evidence="1 2">
    <name type="scientific">Ornithinimicrobium ciconiae</name>
    <dbReference type="NCBI Taxonomy" id="2594265"/>
    <lineage>
        <taxon>Bacteria</taxon>
        <taxon>Bacillati</taxon>
        <taxon>Actinomycetota</taxon>
        <taxon>Actinomycetes</taxon>
        <taxon>Micrococcales</taxon>
        <taxon>Ornithinimicrobiaceae</taxon>
        <taxon>Ornithinimicrobium</taxon>
    </lineage>
</organism>
<protein>
    <submittedName>
        <fullName evidence="1">OsmC family peroxiredoxin</fullName>
    </submittedName>
</protein>
<dbReference type="AlphaFoldDB" id="A0A516GAZ2"/>
<dbReference type="SUPFAM" id="SSF82784">
    <property type="entry name" value="OsmC-like"/>
    <property type="match status" value="1"/>
</dbReference>
<accession>A0A516GAZ2</accession>
<dbReference type="InterPro" id="IPR015946">
    <property type="entry name" value="KH_dom-like_a/b"/>
</dbReference>
<evidence type="ECO:0000313" key="2">
    <source>
        <dbReference type="Proteomes" id="UP000315395"/>
    </source>
</evidence>
<dbReference type="OrthoDB" id="4864805at2"/>